<dbReference type="AlphaFoldDB" id="D1P3D4"/>
<dbReference type="eggNOG" id="COG4983">
    <property type="taxonomic scope" value="Bacteria"/>
</dbReference>
<evidence type="ECO:0000313" key="2">
    <source>
        <dbReference type="Proteomes" id="UP000005512"/>
    </source>
</evidence>
<dbReference type="EMBL" id="ABXV02000027">
    <property type="protein sequence ID" value="EFB72050.1"/>
    <property type="molecule type" value="Genomic_DNA"/>
</dbReference>
<accession>D1P3D4</accession>
<name>D1P3D4_9GAMM</name>
<evidence type="ECO:0000313" key="1">
    <source>
        <dbReference type="EMBL" id="EFB72050.1"/>
    </source>
</evidence>
<evidence type="ECO:0008006" key="3">
    <source>
        <dbReference type="Google" id="ProtNLM"/>
    </source>
</evidence>
<dbReference type="STRING" id="500637.PROVRUST_06805"/>
<proteinExistence type="predicted"/>
<keyword evidence="2" id="KW-1185">Reference proteome</keyword>
<comment type="caution">
    <text evidence="1">The sequence shown here is derived from an EMBL/GenBank/DDBJ whole genome shotgun (WGS) entry which is preliminary data.</text>
</comment>
<protein>
    <recommendedName>
        <fullName evidence="3">DUF3987 domain-containing protein</fullName>
    </recommendedName>
</protein>
<dbReference type="Proteomes" id="UP000005512">
    <property type="component" value="Unassembled WGS sequence"/>
</dbReference>
<dbReference type="HOGENOM" id="CLU_020866_2_1_6"/>
<dbReference type="Pfam" id="PF13148">
    <property type="entry name" value="DUF3987"/>
    <property type="match status" value="1"/>
</dbReference>
<dbReference type="InterPro" id="IPR025048">
    <property type="entry name" value="DUF3987"/>
</dbReference>
<reference evidence="1" key="1">
    <citation type="submission" date="2009-12" db="EMBL/GenBank/DDBJ databases">
        <authorList>
            <person name="Weinstock G."/>
            <person name="Sodergren E."/>
            <person name="Clifton S."/>
            <person name="Fulton L."/>
            <person name="Fulton B."/>
            <person name="Courtney L."/>
            <person name="Fronick C."/>
            <person name="Harrison M."/>
            <person name="Strong C."/>
            <person name="Farmer C."/>
            <person name="Delahaunty K."/>
            <person name="Markovic C."/>
            <person name="Hall O."/>
            <person name="Minx P."/>
            <person name="Tomlinson C."/>
            <person name="Mitreva M."/>
            <person name="Nelson J."/>
            <person name="Hou S."/>
            <person name="Wollam A."/>
            <person name="Pepin K.H."/>
            <person name="Johnson M."/>
            <person name="Bhonagiri V."/>
            <person name="Nash W.E."/>
            <person name="Warren W."/>
            <person name="Chinwalla A."/>
            <person name="Mardis E.R."/>
            <person name="Wilson R.K."/>
        </authorList>
    </citation>
    <scope>NUCLEOTIDE SEQUENCE [LARGE SCALE GENOMIC DNA]</scope>
    <source>
        <strain evidence="1">DSM 4541</strain>
    </source>
</reference>
<sequence>MVNFKNGLINKADEMSQKNEELYLNIEKLPDYFRRMVELVHIKTDAAAEIILPTLLSVMSLSCQDSFDIEPISGRKYPLSLYHVVLARSGCRKSTVYKLLTKAISEFEQQLEQDFYIERDNYERSLVLWNVKFSALNKCYQKALNQGIKVNEAFLNLEECLVQKPVAPIKKRLVINDSTSEGLAQELGDGYPVLSLMSDEAGELFESSLLRKTPLLNSLWCAEGKSVSRASRDNYVIKDCRFSLLLMVQPALFDSFMDKKGKKAKSSGFLARSLLVDLDQIQQLCEIKNVSHSTELSLADLSATLINHLQKGIKRRENDEERHCITLAHDAQGAWNGYYQAVKKMMEPGGELHAYDDYASRFMEHASRIAGVMQMFMTPDSTVVTLETLESAVYITQWHLNHFIKKIDNFKEVSDAEKLLLWLEEHLVSNKSYDFRRNDIIKNGPYSLRRSDRLRPALEKLQQEAKVQLFEKNGINYVKFTGARMTPEELAERLNIPLSSRGVFILNNSPR</sequence>
<organism evidence="1 2">
    <name type="scientific">Providencia rustigianii DSM 4541</name>
    <dbReference type="NCBI Taxonomy" id="500637"/>
    <lineage>
        <taxon>Bacteria</taxon>
        <taxon>Pseudomonadati</taxon>
        <taxon>Pseudomonadota</taxon>
        <taxon>Gammaproteobacteria</taxon>
        <taxon>Enterobacterales</taxon>
        <taxon>Morganellaceae</taxon>
        <taxon>Providencia</taxon>
    </lineage>
</organism>
<gene>
    <name evidence="1" type="ORF">PROVRUST_06805</name>
</gene>